<protein>
    <recommendedName>
        <fullName evidence="9">Thiamine-phosphate synthase</fullName>
        <shortName evidence="9">TP synthase</shortName>
        <shortName evidence="9">TPS</shortName>
        <ecNumber evidence="9">2.5.1.3</ecNumber>
    </recommendedName>
    <alternativeName>
        <fullName evidence="9">Thiamine-phosphate pyrophosphorylase</fullName>
        <shortName evidence="9">TMP pyrophosphorylase</shortName>
        <shortName evidence="9">TMP-PPase</shortName>
    </alternativeName>
</protein>
<comment type="catalytic activity">
    <reaction evidence="6 9 10">
        <text>4-methyl-5-(2-phosphooxyethyl)-thiazole + 4-amino-2-methyl-5-(diphosphooxymethyl)pyrimidine + H(+) = thiamine phosphate + diphosphate</text>
        <dbReference type="Rhea" id="RHEA:22328"/>
        <dbReference type="ChEBI" id="CHEBI:15378"/>
        <dbReference type="ChEBI" id="CHEBI:33019"/>
        <dbReference type="ChEBI" id="CHEBI:37575"/>
        <dbReference type="ChEBI" id="CHEBI:57841"/>
        <dbReference type="ChEBI" id="CHEBI:58296"/>
        <dbReference type="EC" id="2.5.1.3"/>
    </reaction>
</comment>
<dbReference type="EC" id="2.5.1.3" evidence="9"/>
<evidence type="ECO:0000256" key="3">
    <source>
        <dbReference type="ARBA" id="ARBA00022723"/>
    </source>
</evidence>
<dbReference type="GO" id="GO:0004789">
    <property type="term" value="F:thiamine-phosphate diphosphorylase activity"/>
    <property type="evidence" value="ECO:0007669"/>
    <property type="project" value="UniProtKB-UniRule"/>
</dbReference>
<evidence type="ECO:0000256" key="7">
    <source>
        <dbReference type="ARBA" id="ARBA00047851"/>
    </source>
</evidence>
<reference evidence="14 15" key="1">
    <citation type="submission" date="2016-11" db="EMBL/GenBank/DDBJ databases">
        <title>Draft Genome Sequences of Nine Cyanobacterial Strains from Diverse Habitats.</title>
        <authorList>
            <person name="Zhu T."/>
            <person name="Hou S."/>
            <person name="Lu X."/>
            <person name="Hess W.R."/>
        </authorList>
    </citation>
    <scope>NUCLEOTIDE SEQUENCE [LARGE SCALE GENOMIC DNA]</scope>
    <source>
        <strain evidence="14 15">IAM M-71</strain>
    </source>
</reference>
<dbReference type="InterPro" id="IPR016229">
    <property type="entry name" value="TMP_synthase_cyanobac_bac"/>
</dbReference>
<evidence type="ECO:0000256" key="4">
    <source>
        <dbReference type="ARBA" id="ARBA00022842"/>
    </source>
</evidence>
<feature type="binding site" evidence="9">
    <location>
        <position position="253"/>
    </location>
    <ligand>
        <name>4-amino-2-methyl-5-(diphosphooxymethyl)pyrimidine</name>
        <dbReference type="ChEBI" id="CHEBI:57841"/>
    </ligand>
</feature>
<dbReference type="HAMAP" id="MF_01327">
    <property type="entry name" value="TMP_synthase_cyanobact"/>
    <property type="match status" value="1"/>
</dbReference>
<organism evidence="14 15">
    <name type="scientific">[Phormidium ambiguum] IAM M-71</name>
    <dbReference type="NCBI Taxonomy" id="454136"/>
    <lineage>
        <taxon>Bacteria</taxon>
        <taxon>Bacillati</taxon>
        <taxon>Cyanobacteriota</taxon>
        <taxon>Cyanophyceae</taxon>
        <taxon>Oscillatoriophycideae</taxon>
        <taxon>Aerosakkonematales</taxon>
        <taxon>Aerosakkonemataceae</taxon>
        <taxon>Floridanema</taxon>
    </lineage>
</organism>
<feature type="binding site" evidence="9">
    <location>
        <position position="234"/>
    </location>
    <ligand>
        <name>Mg(2+)</name>
        <dbReference type="ChEBI" id="CHEBI:18420"/>
    </ligand>
</feature>
<feature type="binding site" evidence="9">
    <location>
        <position position="215"/>
    </location>
    <ligand>
        <name>Mg(2+)</name>
        <dbReference type="ChEBI" id="CHEBI:18420"/>
    </ligand>
</feature>
<feature type="binding site" evidence="9">
    <location>
        <position position="214"/>
    </location>
    <ligand>
        <name>4-amino-2-methyl-5-(diphosphooxymethyl)pyrimidine</name>
        <dbReference type="ChEBI" id="CHEBI:57841"/>
    </ligand>
</feature>
<evidence type="ECO:0000256" key="11">
    <source>
        <dbReference type="RuleBase" id="RU004253"/>
    </source>
</evidence>
<proteinExistence type="inferred from homology"/>
<evidence type="ECO:0000256" key="2">
    <source>
        <dbReference type="ARBA" id="ARBA00022679"/>
    </source>
</evidence>
<dbReference type="CDD" id="cd00564">
    <property type="entry name" value="TMP_TenI"/>
    <property type="match status" value="1"/>
</dbReference>
<evidence type="ECO:0000256" key="1">
    <source>
        <dbReference type="ARBA" id="ARBA00005165"/>
    </source>
</evidence>
<dbReference type="FunFam" id="3.20.20.70:FF:000096">
    <property type="entry name" value="Thiamine-phosphate synthase"/>
    <property type="match status" value="1"/>
</dbReference>
<feature type="domain" description="ThiD2" evidence="13">
    <location>
        <begin position="22"/>
        <end position="140"/>
    </location>
</feature>
<dbReference type="GO" id="GO:0009228">
    <property type="term" value="P:thiamine biosynthetic process"/>
    <property type="evidence" value="ECO:0007669"/>
    <property type="project" value="UniProtKB-KW"/>
</dbReference>
<dbReference type="EMBL" id="MRCE01000048">
    <property type="protein sequence ID" value="OKH31634.1"/>
    <property type="molecule type" value="Genomic_DNA"/>
</dbReference>
<comment type="function">
    <text evidence="9">Condenses 4-methyl-5-(beta-hydroxyethyl)thiazole monophosphate (THZ-P) and 2-methyl-4-amino-5-hydroxymethyl pyrimidine pyrophosphate (HMP-PP) to form thiamine monophosphate (TMP).</text>
</comment>
<name>A0A1U7I5Q6_9CYAN</name>
<evidence type="ECO:0000256" key="6">
    <source>
        <dbReference type="ARBA" id="ARBA00047334"/>
    </source>
</evidence>
<comment type="catalytic activity">
    <reaction evidence="7 9 10">
        <text>2-(2-carboxy-4-methylthiazol-5-yl)ethyl phosphate + 4-amino-2-methyl-5-(diphosphooxymethyl)pyrimidine + 2 H(+) = thiamine phosphate + CO2 + diphosphate</text>
        <dbReference type="Rhea" id="RHEA:47848"/>
        <dbReference type="ChEBI" id="CHEBI:15378"/>
        <dbReference type="ChEBI" id="CHEBI:16526"/>
        <dbReference type="ChEBI" id="CHEBI:33019"/>
        <dbReference type="ChEBI" id="CHEBI:37575"/>
        <dbReference type="ChEBI" id="CHEBI:57841"/>
        <dbReference type="ChEBI" id="CHEBI:62890"/>
        <dbReference type="EC" id="2.5.1.3"/>
    </reaction>
</comment>
<evidence type="ECO:0000256" key="10">
    <source>
        <dbReference type="RuleBase" id="RU003826"/>
    </source>
</evidence>
<evidence type="ECO:0000256" key="9">
    <source>
        <dbReference type="HAMAP-Rule" id="MF_01327"/>
    </source>
</evidence>
<feature type="binding site" evidence="9">
    <location>
        <begin position="182"/>
        <end position="186"/>
    </location>
    <ligand>
        <name>4-amino-2-methyl-5-(diphosphooxymethyl)pyrimidine</name>
        <dbReference type="ChEBI" id="CHEBI:57841"/>
    </ligand>
</feature>
<gene>
    <name evidence="9" type="primary">thiE</name>
    <name evidence="14" type="ORF">NIES2119_28315</name>
</gene>
<dbReference type="NCBIfam" id="NF002727">
    <property type="entry name" value="PRK02615.1"/>
    <property type="match status" value="1"/>
</dbReference>
<dbReference type="RefSeq" id="WP_073596839.1">
    <property type="nucleotide sequence ID" value="NZ_MRCE01000048.1"/>
</dbReference>
<dbReference type="SUPFAM" id="SSF51391">
    <property type="entry name" value="Thiamin phosphate synthase"/>
    <property type="match status" value="1"/>
</dbReference>
<dbReference type="AlphaFoldDB" id="A0A1U7I5Q6"/>
<evidence type="ECO:0000256" key="8">
    <source>
        <dbReference type="ARBA" id="ARBA00047883"/>
    </source>
</evidence>
<accession>A0A1U7I5Q6</accession>
<dbReference type="OrthoDB" id="9812206at2"/>
<feature type="binding site" evidence="9">
    <location>
        <position position="309"/>
    </location>
    <ligand>
        <name>2-[(2R,5Z)-2-carboxy-4-methylthiazol-5(2H)-ylidene]ethyl phosphate</name>
        <dbReference type="ChEBI" id="CHEBI:62899"/>
    </ligand>
</feature>
<dbReference type="PIRSF" id="PIRSF000512">
    <property type="entry name" value="TMP_PPase_Cyanobac_prd"/>
    <property type="match status" value="1"/>
</dbReference>
<comment type="cofactor">
    <cofactor evidence="9">
        <name>Mg(2+)</name>
        <dbReference type="ChEBI" id="CHEBI:18420"/>
    </cofactor>
    <text evidence="9">Binds 1 Mg(2+) ion per subunit.</text>
</comment>
<feature type="binding site" evidence="9">
    <location>
        <position position="282"/>
    </location>
    <ligand>
        <name>4-amino-2-methyl-5-(diphosphooxymethyl)pyrimidine</name>
        <dbReference type="ChEBI" id="CHEBI:57841"/>
    </ligand>
</feature>
<dbReference type="GO" id="GO:0000287">
    <property type="term" value="F:magnesium ion binding"/>
    <property type="evidence" value="ECO:0007669"/>
    <property type="project" value="UniProtKB-UniRule"/>
</dbReference>
<evidence type="ECO:0000256" key="5">
    <source>
        <dbReference type="ARBA" id="ARBA00022977"/>
    </source>
</evidence>
<sequence>MVDRPKLLFAELPLQAQPALCRILDANLDRAREGLRIVEEWCRFGLNSSELAAECKQLRQEIAKWHTPELRAFRDTLGDVGTDLTHPQEETRTNIGQLLQANLCRVQEALRVLEEYGKLYLAEMGSAFKQMRYRTYVLETNLLGYQRQQKLLQSSLYLVTSASENLFAVVEAALEGGLTLVQYRDKTGNDDLRFEIAGKLCQLCHRYEALFIVNDRVDLALAVDADGVHLGQQDMPIATARQLLGPHKIIGRSTTNPQEMQRAIAEGADYIGVGPVFPTPTKAEKAATGLDYVRYAAQNANLPWFAIGGIDPSNLNDVLSAGADRVAVVRAIMQAEQPTLVTQYFISQLTRVQTLRNYRSHLPQSHD</sequence>
<keyword evidence="3 9" id="KW-0479">Metal-binding</keyword>
<keyword evidence="4 9" id="KW-0460">Magnesium</keyword>
<dbReference type="InterPro" id="IPR041397">
    <property type="entry name" value="ThiD2"/>
</dbReference>
<keyword evidence="5 9" id="KW-0784">Thiamine biosynthesis</keyword>
<dbReference type="Pfam" id="PF02581">
    <property type="entry name" value="TMP-TENI"/>
    <property type="match status" value="1"/>
</dbReference>
<dbReference type="HAMAP" id="MF_00097">
    <property type="entry name" value="TMP_synthase"/>
    <property type="match status" value="1"/>
</dbReference>
<comment type="catalytic activity">
    <reaction evidence="8 9 10">
        <text>2-[(2R,5Z)-2-carboxy-4-methylthiazol-5(2H)-ylidene]ethyl phosphate + 4-amino-2-methyl-5-(diphosphooxymethyl)pyrimidine + 2 H(+) = thiamine phosphate + CO2 + diphosphate</text>
        <dbReference type="Rhea" id="RHEA:47844"/>
        <dbReference type="ChEBI" id="CHEBI:15378"/>
        <dbReference type="ChEBI" id="CHEBI:16526"/>
        <dbReference type="ChEBI" id="CHEBI:33019"/>
        <dbReference type="ChEBI" id="CHEBI:37575"/>
        <dbReference type="ChEBI" id="CHEBI:57841"/>
        <dbReference type="ChEBI" id="CHEBI:62899"/>
        <dbReference type="EC" id="2.5.1.3"/>
    </reaction>
</comment>
<evidence type="ECO:0000313" key="14">
    <source>
        <dbReference type="EMBL" id="OKH31634.1"/>
    </source>
</evidence>
<dbReference type="InterPro" id="IPR036206">
    <property type="entry name" value="ThiamineP_synth_sf"/>
</dbReference>
<feature type="region of interest" description="Unknown" evidence="9">
    <location>
        <begin position="1"/>
        <end position="134"/>
    </location>
</feature>
<keyword evidence="2 9" id="KW-0808">Transferase</keyword>
<feature type="region of interest" description="Thiamine-phosphate synthase" evidence="9">
    <location>
        <begin position="135"/>
        <end position="367"/>
    </location>
</feature>
<feature type="binding site" evidence="9">
    <location>
        <begin position="279"/>
        <end position="281"/>
    </location>
    <ligand>
        <name>2-[(2R,5Z)-2-carboxy-4-methylthiazol-5(2H)-ylidene]ethyl phosphate</name>
        <dbReference type="ChEBI" id="CHEBI:62899"/>
    </ligand>
</feature>
<dbReference type="PANTHER" id="PTHR20857">
    <property type="entry name" value="THIAMINE-PHOSPHATE PYROPHOSPHORYLASE"/>
    <property type="match status" value="1"/>
</dbReference>
<evidence type="ECO:0000259" key="12">
    <source>
        <dbReference type="Pfam" id="PF02581"/>
    </source>
</evidence>
<dbReference type="UniPathway" id="UPA00060">
    <property type="reaction ID" value="UER00141"/>
</dbReference>
<dbReference type="Gene3D" id="3.20.20.70">
    <property type="entry name" value="Aldolase class I"/>
    <property type="match status" value="1"/>
</dbReference>
<dbReference type="InterPro" id="IPR013785">
    <property type="entry name" value="Aldolase_TIM"/>
</dbReference>
<dbReference type="STRING" id="454136.NIES2119_28315"/>
<evidence type="ECO:0000259" key="13">
    <source>
        <dbReference type="Pfam" id="PF17792"/>
    </source>
</evidence>
<dbReference type="GO" id="GO:0009229">
    <property type="term" value="P:thiamine diphosphate biosynthetic process"/>
    <property type="evidence" value="ECO:0007669"/>
    <property type="project" value="UniProtKB-UniRule"/>
</dbReference>
<dbReference type="NCBIfam" id="TIGR00693">
    <property type="entry name" value="thiE"/>
    <property type="match status" value="1"/>
</dbReference>
<dbReference type="InterPro" id="IPR022998">
    <property type="entry name" value="ThiamineP_synth_TenI"/>
</dbReference>
<dbReference type="PANTHER" id="PTHR20857:SF15">
    <property type="entry name" value="THIAMINE-PHOSPHATE SYNTHASE"/>
    <property type="match status" value="1"/>
</dbReference>
<evidence type="ECO:0000313" key="15">
    <source>
        <dbReference type="Proteomes" id="UP000185860"/>
    </source>
</evidence>
<comment type="caution">
    <text evidence="14">The sequence shown here is derived from an EMBL/GenBank/DDBJ whole genome shotgun (WGS) entry which is preliminary data.</text>
</comment>
<dbReference type="Pfam" id="PF17792">
    <property type="entry name" value="ThiD2"/>
    <property type="match status" value="1"/>
</dbReference>
<comment type="similarity">
    <text evidence="9 10">Belongs to the thiamine-phosphate synthase family.</text>
</comment>
<dbReference type="InterPro" id="IPR034291">
    <property type="entry name" value="TMP_synthase"/>
</dbReference>
<feature type="domain" description="Thiamine phosphate synthase/TenI" evidence="12">
    <location>
        <begin position="156"/>
        <end position="332"/>
    </location>
</feature>
<comment type="pathway">
    <text evidence="1 9 11">Cofactor biosynthesis; thiamine diphosphate biosynthesis; thiamine phosphate from 4-amino-2-methyl-5-diphosphomethylpyrimidine and 4-methyl-5-(2-phosphoethyl)-thiazole: step 1/1.</text>
</comment>
<dbReference type="GO" id="GO:0005737">
    <property type="term" value="C:cytoplasm"/>
    <property type="evidence" value="ECO:0007669"/>
    <property type="project" value="TreeGrafter"/>
</dbReference>
<dbReference type="Proteomes" id="UP000185860">
    <property type="component" value="Unassembled WGS sequence"/>
</dbReference>